<sequence length="132" mass="14970">MQRVTTQLLLRRATERSSVQLHPYTTTRTMLVNHAGGLLTTTRRYHDDHKSLSKAKTAPTQQSSKANSQESQNGNPELPKFSLDGLGVSKNMKIFLVVVLSIFGTMETWFYCKAIWRWWKGEQGLAVTADDK</sequence>
<evidence type="ECO:0000313" key="2">
    <source>
        <dbReference type="Proteomes" id="UP001143910"/>
    </source>
</evidence>
<organism evidence="1 2">
    <name type="scientific">Zarea fungicola</name>
    <dbReference type="NCBI Taxonomy" id="93591"/>
    <lineage>
        <taxon>Eukaryota</taxon>
        <taxon>Fungi</taxon>
        <taxon>Dikarya</taxon>
        <taxon>Ascomycota</taxon>
        <taxon>Pezizomycotina</taxon>
        <taxon>Sordariomycetes</taxon>
        <taxon>Hypocreomycetidae</taxon>
        <taxon>Hypocreales</taxon>
        <taxon>Cordycipitaceae</taxon>
        <taxon>Zarea</taxon>
    </lineage>
</organism>
<dbReference type="EMBL" id="JANJQO010002065">
    <property type="protein sequence ID" value="KAJ2968214.1"/>
    <property type="molecule type" value="Genomic_DNA"/>
</dbReference>
<name>A0ACC1MPL7_9HYPO</name>
<accession>A0ACC1MPL7</accession>
<keyword evidence="2" id="KW-1185">Reference proteome</keyword>
<reference evidence="1" key="1">
    <citation type="submission" date="2022-08" db="EMBL/GenBank/DDBJ databases">
        <title>Genome Sequence of Lecanicillium fungicola.</title>
        <authorList>
            <person name="Buettner E."/>
        </authorList>
    </citation>
    <scope>NUCLEOTIDE SEQUENCE</scope>
    <source>
        <strain evidence="1">Babe33</strain>
    </source>
</reference>
<dbReference type="Proteomes" id="UP001143910">
    <property type="component" value="Unassembled WGS sequence"/>
</dbReference>
<evidence type="ECO:0000313" key="1">
    <source>
        <dbReference type="EMBL" id="KAJ2968214.1"/>
    </source>
</evidence>
<gene>
    <name evidence="1" type="ORF">NQ176_g9288</name>
</gene>
<proteinExistence type="predicted"/>
<protein>
    <submittedName>
        <fullName evidence="1">Uncharacterized protein</fullName>
    </submittedName>
</protein>
<comment type="caution">
    <text evidence="1">The sequence shown here is derived from an EMBL/GenBank/DDBJ whole genome shotgun (WGS) entry which is preliminary data.</text>
</comment>